<evidence type="ECO:0000313" key="3">
    <source>
        <dbReference type="Proteomes" id="UP000444174"/>
    </source>
</evidence>
<keyword evidence="1" id="KW-1133">Transmembrane helix</keyword>
<dbReference type="Proteomes" id="UP000444174">
    <property type="component" value="Unassembled WGS sequence"/>
</dbReference>
<dbReference type="AlphaFoldDB" id="A0A843YCZ6"/>
<protein>
    <submittedName>
        <fullName evidence="2">Uncharacterized protein</fullName>
    </submittedName>
</protein>
<evidence type="ECO:0000256" key="1">
    <source>
        <dbReference type="SAM" id="Phobius"/>
    </source>
</evidence>
<gene>
    <name evidence="2" type="ORF">GFB49_10075</name>
</gene>
<feature type="transmembrane region" description="Helical" evidence="1">
    <location>
        <begin position="12"/>
        <end position="30"/>
    </location>
</feature>
<comment type="caution">
    <text evidence="2">The sequence shown here is derived from an EMBL/GenBank/DDBJ whole genome shotgun (WGS) entry which is preliminary data.</text>
</comment>
<dbReference type="RefSeq" id="WP_153215744.1">
    <property type="nucleotide sequence ID" value="NZ_WIBF01000005.1"/>
</dbReference>
<reference evidence="2 3" key="1">
    <citation type="submission" date="2019-10" db="EMBL/GenBank/DDBJ databases">
        <title>Epibacterium sp. nov., isolated from seawater.</title>
        <authorList>
            <person name="Zhang X."/>
            <person name="Li N."/>
        </authorList>
    </citation>
    <scope>NUCLEOTIDE SEQUENCE [LARGE SCALE GENOMIC DNA]</scope>
    <source>
        <strain evidence="2 3">SM1979</strain>
    </source>
</reference>
<proteinExistence type="predicted"/>
<keyword evidence="3" id="KW-1185">Reference proteome</keyword>
<sequence>MNGIVALNLEGYVLFFGVLAVVLVVLFWFLSKREKNVRTEYLNQFDPSELRMTPYKIGLVYRVVETHEDAVTVVPVWNGKSKLEGAAETRVEHGVLIPFDATRFL</sequence>
<accession>A0A843YCZ6</accession>
<evidence type="ECO:0000313" key="2">
    <source>
        <dbReference type="EMBL" id="MQQ08801.1"/>
    </source>
</evidence>
<keyword evidence="1" id="KW-0812">Transmembrane</keyword>
<keyword evidence="1" id="KW-0472">Membrane</keyword>
<dbReference type="EMBL" id="WIBF01000005">
    <property type="protein sequence ID" value="MQQ08801.1"/>
    <property type="molecule type" value="Genomic_DNA"/>
</dbReference>
<name>A0A843YCZ6_9RHOB</name>
<organism evidence="2 3">
    <name type="scientific">Tritonibacter litoralis</name>
    <dbReference type="NCBI Taxonomy" id="2662264"/>
    <lineage>
        <taxon>Bacteria</taxon>
        <taxon>Pseudomonadati</taxon>
        <taxon>Pseudomonadota</taxon>
        <taxon>Alphaproteobacteria</taxon>
        <taxon>Rhodobacterales</taxon>
        <taxon>Paracoccaceae</taxon>
        <taxon>Tritonibacter</taxon>
    </lineage>
</organism>